<dbReference type="PANTHER" id="PTHR11328:SF24">
    <property type="entry name" value="MAJOR FACILITATOR SUPERFAMILY (MFS) PROFILE DOMAIN-CONTAINING PROTEIN"/>
    <property type="match status" value="1"/>
</dbReference>
<dbReference type="GO" id="GO:0005886">
    <property type="term" value="C:plasma membrane"/>
    <property type="evidence" value="ECO:0007669"/>
    <property type="project" value="TreeGrafter"/>
</dbReference>
<dbReference type="InterPro" id="IPR036259">
    <property type="entry name" value="MFS_trans_sf"/>
</dbReference>
<keyword evidence="2" id="KW-1133">Transmembrane helix</keyword>
<dbReference type="CDD" id="cd17332">
    <property type="entry name" value="MFS_MelB_like"/>
    <property type="match status" value="1"/>
</dbReference>
<dbReference type="OrthoDB" id="181905at2"/>
<keyword evidence="4" id="KW-1185">Reference proteome</keyword>
<dbReference type="NCBIfam" id="TIGR00792">
    <property type="entry name" value="gph"/>
    <property type="match status" value="1"/>
</dbReference>
<dbReference type="KEGG" id="hbh:E4T21_11130"/>
<proteinExistence type="inferred from homology"/>
<dbReference type="PANTHER" id="PTHR11328">
    <property type="entry name" value="MAJOR FACILITATOR SUPERFAMILY DOMAIN-CONTAINING PROTEIN"/>
    <property type="match status" value="1"/>
</dbReference>
<evidence type="ECO:0000256" key="2">
    <source>
        <dbReference type="SAM" id="Phobius"/>
    </source>
</evidence>
<keyword evidence="2" id="KW-0472">Membrane</keyword>
<evidence type="ECO:0000313" key="3">
    <source>
        <dbReference type="EMBL" id="QEM82041.1"/>
    </source>
</evidence>
<dbReference type="GO" id="GO:0015293">
    <property type="term" value="F:symporter activity"/>
    <property type="evidence" value="ECO:0007669"/>
    <property type="project" value="InterPro"/>
</dbReference>
<feature type="transmembrane region" description="Helical" evidence="2">
    <location>
        <begin position="230"/>
        <end position="254"/>
    </location>
</feature>
<sequence length="466" mass="51575">MATPRMTYLEKIGFGSGDMAINVVISSMFLIISYFYTDIFGLKPSHMGILFLVARLVDAVTDPLMGMITDRINTPKGRYRPYFLIFAVPFGISVLLLFTTPDWDYNAKLVWAYATYLLVTLLFTAVTIPYISLIGALTDNPKDKLSANGYRLFFAKIAAFLVTIIVPELAASFGADHLRLGYQVAMGLMGALAALLLLFCYATTRERVHHRIDKKPFKQQLAILRKNDQWLLLCGVCFTGTMGYVMRSSVAAYYAKYYLGASPSMLSAFLSTGVIAAILAMVASTWITKFYCKIKLFRWTQVLVGVLSALMFVLVNPGDIVLAFIFYFLISFVVDLHAPVFWSAIAESVDYGEAKTGQRVSGLAFGGISFFQKAGMGVSGFLVGMLLGFFDYQPNIDQSSFTLTGIALMLCILPGVFHTLMGLLMFPYRITDDYYQSLIAGKSALNESQWTDDSLGKPTSPHNTST</sequence>
<dbReference type="Gene3D" id="1.20.1250.20">
    <property type="entry name" value="MFS general substrate transporter like domains"/>
    <property type="match status" value="1"/>
</dbReference>
<feature type="transmembrane region" description="Helical" evidence="2">
    <location>
        <begin position="401"/>
        <end position="426"/>
    </location>
</feature>
<feature type="transmembrane region" description="Helical" evidence="2">
    <location>
        <begin position="152"/>
        <end position="174"/>
    </location>
</feature>
<feature type="transmembrane region" description="Helical" evidence="2">
    <location>
        <begin position="180"/>
        <end position="202"/>
    </location>
</feature>
<feature type="transmembrane region" description="Helical" evidence="2">
    <location>
        <begin position="48"/>
        <end position="69"/>
    </location>
</feature>
<feature type="transmembrane region" description="Helical" evidence="2">
    <location>
        <begin position="320"/>
        <end position="342"/>
    </location>
</feature>
<comment type="similarity">
    <text evidence="1">Belongs to the sodium:galactoside symporter (TC 2.A.2) family.</text>
</comment>
<dbReference type="InterPro" id="IPR001927">
    <property type="entry name" value="Na/Gal_symport"/>
</dbReference>
<feature type="transmembrane region" description="Helical" evidence="2">
    <location>
        <begin position="12"/>
        <end position="36"/>
    </location>
</feature>
<organism evidence="3 4">
    <name type="scientific">Halomonas binhaiensis</name>
    <dbReference type="NCBI Taxonomy" id="2562282"/>
    <lineage>
        <taxon>Bacteria</taxon>
        <taxon>Pseudomonadati</taxon>
        <taxon>Pseudomonadota</taxon>
        <taxon>Gammaproteobacteria</taxon>
        <taxon>Oceanospirillales</taxon>
        <taxon>Halomonadaceae</taxon>
        <taxon>Halomonas</taxon>
    </lineage>
</organism>
<feature type="transmembrane region" description="Helical" evidence="2">
    <location>
        <begin position="110"/>
        <end position="131"/>
    </location>
</feature>
<feature type="transmembrane region" description="Helical" evidence="2">
    <location>
        <begin position="81"/>
        <end position="98"/>
    </location>
</feature>
<dbReference type="AlphaFoldDB" id="A0A5C1NGQ0"/>
<dbReference type="InterPro" id="IPR039672">
    <property type="entry name" value="MFS_2"/>
</dbReference>
<dbReference type="Pfam" id="PF13347">
    <property type="entry name" value="MFS_2"/>
    <property type="match status" value="1"/>
</dbReference>
<name>A0A5C1NGQ0_9GAMM</name>
<dbReference type="GO" id="GO:0006814">
    <property type="term" value="P:sodium ion transport"/>
    <property type="evidence" value="ECO:0007669"/>
    <property type="project" value="InterPro"/>
</dbReference>
<feature type="transmembrane region" description="Helical" evidence="2">
    <location>
        <begin position="363"/>
        <end position="389"/>
    </location>
</feature>
<dbReference type="RefSeq" id="WP_149285051.1">
    <property type="nucleotide sequence ID" value="NZ_CP038437.2"/>
</dbReference>
<evidence type="ECO:0000256" key="1">
    <source>
        <dbReference type="ARBA" id="ARBA00009617"/>
    </source>
</evidence>
<gene>
    <name evidence="3" type="ORF">E4T21_11130</name>
</gene>
<keyword evidence="2" id="KW-0812">Transmembrane</keyword>
<feature type="transmembrane region" description="Helical" evidence="2">
    <location>
        <begin position="296"/>
        <end position="314"/>
    </location>
</feature>
<dbReference type="GO" id="GO:0008643">
    <property type="term" value="P:carbohydrate transport"/>
    <property type="evidence" value="ECO:0007669"/>
    <property type="project" value="InterPro"/>
</dbReference>
<dbReference type="EMBL" id="CP038437">
    <property type="protein sequence ID" value="QEM82041.1"/>
    <property type="molecule type" value="Genomic_DNA"/>
</dbReference>
<dbReference type="Proteomes" id="UP000324285">
    <property type="component" value="Chromosome"/>
</dbReference>
<protein>
    <submittedName>
        <fullName evidence="3">MFS transporter</fullName>
    </submittedName>
</protein>
<dbReference type="SUPFAM" id="SSF103473">
    <property type="entry name" value="MFS general substrate transporter"/>
    <property type="match status" value="1"/>
</dbReference>
<accession>A0A5C1NGQ0</accession>
<evidence type="ECO:0000313" key="4">
    <source>
        <dbReference type="Proteomes" id="UP000324285"/>
    </source>
</evidence>
<feature type="transmembrane region" description="Helical" evidence="2">
    <location>
        <begin position="266"/>
        <end position="287"/>
    </location>
</feature>
<reference evidence="3" key="1">
    <citation type="submission" date="2021-02" db="EMBL/GenBank/DDBJ databases">
        <title>Strain Y2R2, a novel species of the genus Halomonas.</title>
        <authorList>
            <person name="Huang H."/>
        </authorList>
    </citation>
    <scope>NUCLEOTIDE SEQUENCE</scope>
    <source>
        <strain evidence="3">Y2R2</strain>
    </source>
</reference>